<feature type="chain" id="PRO_5045415235" description="YceI-like domain-containing protein" evidence="1">
    <location>
        <begin position="20"/>
        <end position="220"/>
    </location>
</feature>
<evidence type="ECO:0008006" key="4">
    <source>
        <dbReference type="Google" id="ProtNLM"/>
    </source>
</evidence>
<gene>
    <name evidence="2" type="ORF">QO192_01490</name>
</gene>
<dbReference type="EMBL" id="JASMRN010000001">
    <property type="protein sequence ID" value="MEZ7513948.1"/>
    <property type="molecule type" value="Genomic_DNA"/>
</dbReference>
<dbReference type="RefSeq" id="WP_371567413.1">
    <property type="nucleotide sequence ID" value="NZ_JASMRN010000001.1"/>
</dbReference>
<sequence length="220" mass="23701">MKRLKFVALSMIMISAVSCKDTKKEAEVPTQEVETTATENTAPAEGTYTVINDSTKVSFTAYKTTDKVAVGGMFKEIKLTETVEGKTPLEALNGTKFSIPVASLFTNEVTGTRDPKILKFFFGTLKNTTNIEGEFKVAADKSCSIDVVFNGKTANIPMKYTNNGDTSASFDGVMNLENWDALGAVASINKACEALHTGKDGVSKTWSEVAVHADVAFNKI</sequence>
<dbReference type="PROSITE" id="PS51257">
    <property type="entry name" value="PROKAR_LIPOPROTEIN"/>
    <property type="match status" value="1"/>
</dbReference>
<name>A0ABV4KBV1_9FLAO</name>
<keyword evidence="1" id="KW-0732">Signal</keyword>
<evidence type="ECO:0000313" key="3">
    <source>
        <dbReference type="Proteomes" id="UP001568894"/>
    </source>
</evidence>
<feature type="signal peptide" evidence="1">
    <location>
        <begin position="1"/>
        <end position="19"/>
    </location>
</feature>
<proteinExistence type="predicted"/>
<accession>A0ABV4KBV1</accession>
<evidence type="ECO:0000313" key="2">
    <source>
        <dbReference type="EMBL" id="MEZ7513948.1"/>
    </source>
</evidence>
<organism evidence="2 3">
    <name type="scientific">Flavobacterium frigidarium</name>
    <dbReference type="NCBI Taxonomy" id="99286"/>
    <lineage>
        <taxon>Bacteria</taxon>
        <taxon>Pseudomonadati</taxon>
        <taxon>Bacteroidota</taxon>
        <taxon>Flavobacteriia</taxon>
        <taxon>Flavobacteriales</taxon>
        <taxon>Flavobacteriaceae</taxon>
        <taxon>Flavobacterium</taxon>
    </lineage>
</organism>
<keyword evidence="3" id="KW-1185">Reference proteome</keyword>
<reference evidence="2 3" key="1">
    <citation type="submission" date="2023-05" db="EMBL/GenBank/DDBJ databases">
        <title>Adaptations of aquatic viruses from atmosphere-close ecosystems of the Central Arctic Ocean.</title>
        <authorList>
            <person name="Rahlff J."/>
            <person name="Holmfeldt K."/>
        </authorList>
    </citation>
    <scope>NUCLEOTIDE SEQUENCE [LARGE SCALE GENOMIC DNA]</scope>
    <source>
        <strain evidence="2 3">Arc14</strain>
    </source>
</reference>
<dbReference type="Proteomes" id="UP001568894">
    <property type="component" value="Unassembled WGS sequence"/>
</dbReference>
<evidence type="ECO:0000256" key="1">
    <source>
        <dbReference type="SAM" id="SignalP"/>
    </source>
</evidence>
<comment type="caution">
    <text evidence="2">The sequence shown here is derived from an EMBL/GenBank/DDBJ whole genome shotgun (WGS) entry which is preliminary data.</text>
</comment>
<protein>
    <recommendedName>
        <fullName evidence="4">YceI-like domain-containing protein</fullName>
    </recommendedName>
</protein>